<proteinExistence type="predicted"/>
<organism evidence="1 2">
    <name type="scientific">Beijerinckia indica subsp. indica (strain ATCC 9039 / DSM 1715 / NCIMB 8712)</name>
    <dbReference type="NCBI Taxonomy" id="395963"/>
    <lineage>
        <taxon>Bacteria</taxon>
        <taxon>Pseudomonadati</taxon>
        <taxon>Pseudomonadota</taxon>
        <taxon>Alphaproteobacteria</taxon>
        <taxon>Hyphomicrobiales</taxon>
        <taxon>Beijerinckiaceae</taxon>
        <taxon>Beijerinckia</taxon>
    </lineage>
</organism>
<keyword evidence="2" id="KW-1185">Reference proteome</keyword>
<keyword evidence="1" id="KW-0282">Flagellum</keyword>
<reference evidence="1 2" key="2">
    <citation type="journal article" date="2010" name="J. Bacteriol.">
        <title>Complete genome sequence of Beijerinckia indica subsp. indica.</title>
        <authorList>
            <person name="Tamas I."/>
            <person name="Dedysh S.N."/>
            <person name="Liesack W."/>
            <person name="Stott M.B."/>
            <person name="Alam M."/>
            <person name="Murrell J.C."/>
            <person name="Dunfield P.F."/>
        </authorList>
    </citation>
    <scope>NUCLEOTIDE SEQUENCE [LARGE SCALE GENOMIC DNA]</scope>
    <source>
        <strain evidence="2">ATCC 9039 / DSM 1715 / NCIMB 8712</strain>
    </source>
</reference>
<dbReference type="OrthoDB" id="9788334at2"/>
<gene>
    <name evidence="1" type="ordered locus">Bind_3656</name>
</gene>
<evidence type="ECO:0000313" key="1">
    <source>
        <dbReference type="EMBL" id="ACB97208.1"/>
    </source>
</evidence>
<accession>B2IGW2</accession>
<dbReference type="KEGG" id="bid:Bind_3656"/>
<dbReference type="eggNOG" id="COG1815">
    <property type="taxonomic scope" value="Bacteria"/>
</dbReference>
<reference evidence="2" key="1">
    <citation type="submission" date="2008-03" db="EMBL/GenBank/DDBJ databases">
        <title>Complete sequence of chromosome of Beijerinckia indica subsp. indica ATCC 9039.</title>
        <authorList>
            <consortium name="US DOE Joint Genome Institute"/>
            <person name="Copeland A."/>
            <person name="Lucas S."/>
            <person name="Lapidus A."/>
            <person name="Glavina del Rio T."/>
            <person name="Dalin E."/>
            <person name="Tice H."/>
            <person name="Bruce D."/>
            <person name="Goodwin L."/>
            <person name="Pitluck S."/>
            <person name="LaButti K."/>
            <person name="Schmutz J."/>
            <person name="Larimer F."/>
            <person name="Land M."/>
            <person name="Hauser L."/>
            <person name="Kyrpides N."/>
            <person name="Mikhailova N."/>
            <person name="Dunfield P.F."/>
            <person name="Dedysh S.N."/>
            <person name="Liesack W."/>
            <person name="Saw J.H."/>
            <person name="Alam M."/>
            <person name="Chen Y."/>
            <person name="Murrell J.C."/>
            <person name="Richardson P."/>
        </authorList>
    </citation>
    <scope>NUCLEOTIDE SEQUENCE [LARGE SCALE GENOMIC DNA]</scope>
    <source>
        <strain evidence="2">ATCC 9039 / DSM 1715 / NCIMB 8712</strain>
    </source>
</reference>
<dbReference type="HOGENOM" id="CLU_125463_2_0_5"/>
<dbReference type="Proteomes" id="UP000001695">
    <property type="component" value="Chromosome"/>
</dbReference>
<evidence type="ECO:0000313" key="2">
    <source>
        <dbReference type="Proteomes" id="UP000001695"/>
    </source>
</evidence>
<dbReference type="AlphaFoldDB" id="B2IGW2"/>
<name>B2IGW2_BEII9</name>
<keyword evidence="1" id="KW-0966">Cell projection</keyword>
<keyword evidence="1" id="KW-0969">Cilium</keyword>
<dbReference type="STRING" id="395963.Bind_3656"/>
<dbReference type="NCBIfam" id="NF004653">
    <property type="entry name" value="PRK06003.1"/>
    <property type="match status" value="1"/>
</dbReference>
<protein>
    <submittedName>
        <fullName evidence="1">Flagellar basal body rod protein FlgB</fullName>
    </submittedName>
</protein>
<sequence>MGPVTVLDLVSQQARWLTLRQATIAQNIAQANTPGFKSVDLLPFEQVYSESGLRMTATSPKHLAADPNEADLTAGHTEAGWETTHSGNSVSLEQELMKTGEIHGAYTLNTNIARSFQQMLLTAVKA</sequence>
<dbReference type="EMBL" id="CP001016">
    <property type="protein sequence ID" value="ACB97208.1"/>
    <property type="molecule type" value="Genomic_DNA"/>
</dbReference>
<dbReference type="RefSeq" id="WP_012386556.1">
    <property type="nucleotide sequence ID" value="NC_010581.1"/>
</dbReference>